<dbReference type="AlphaFoldDB" id="A0A1E7FNK2"/>
<gene>
    <name evidence="2" type="ORF">FRACYDRAFT_235731</name>
</gene>
<feature type="compositionally biased region" description="Acidic residues" evidence="1">
    <location>
        <begin position="220"/>
        <end position="245"/>
    </location>
</feature>
<evidence type="ECO:0000256" key="1">
    <source>
        <dbReference type="SAM" id="MobiDB-lite"/>
    </source>
</evidence>
<name>A0A1E7FNK2_9STRA</name>
<proteinExistence type="predicted"/>
<feature type="compositionally biased region" description="Basic and acidic residues" evidence="1">
    <location>
        <begin position="375"/>
        <end position="390"/>
    </location>
</feature>
<feature type="compositionally biased region" description="Low complexity" evidence="1">
    <location>
        <begin position="19"/>
        <end position="32"/>
    </location>
</feature>
<dbReference type="KEGG" id="fcy:FRACYDRAFT_235731"/>
<feature type="compositionally biased region" description="Low complexity" evidence="1">
    <location>
        <begin position="103"/>
        <end position="125"/>
    </location>
</feature>
<dbReference type="EMBL" id="KV784355">
    <property type="protein sequence ID" value="OEU19675.1"/>
    <property type="molecule type" value="Genomic_DNA"/>
</dbReference>
<protein>
    <submittedName>
        <fullName evidence="2">Uncharacterized protein</fullName>
    </submittedName>
</protein>
<evidence type="ECO:0000313" key="2">
    <source>
        <dbReference type="EMBL" id="OEU19675.1"/>
    </source>
</evidence>
<accession>A0A1E7FNK2</accession>
<evidence type="ECO:0000313" key="3">
    <source>
        <dbReference type="Proteomes" id="UP000095751"/>
    </source>
</evidence>
<sequence>MVHFSDAANSIIDGPSSVNDNNTTPSNNNTKNNHNDDNDGIDGDDVLDSSIGIGIGISNDDGEETKQRSEEEETTTVKVGQKRLPVTPHPANPNGKNAKKHSPNGVSDNGSGGNSNNNSNSNSNSIHAQTDSCIMQEVESPDTDMMTNASRHFESESSSSSSNNDNKIMDGDQNAEVEAIIVNKDRHQHHDKGKQEKSENDEVGSKDRNNSNSTEKNDEGGEGEESEEDMGVEENDGSDDNDSDNENDHSKRWNGFVDSVDVQETPNLQAYLQEKKTRKCSAEQFENAMDVCIQSLRDTTNELLSDVIEPVCNQYTERFDHTEDDIIKNLVSNHSRRNKLMKRMHDADDTWNNQFHKLTADILNEEIDIEETAEVGEKERNKRTGSDGKDMVVSGDQEDDPHLSSNKDPVVASESTKEKTQAIDEGMYRPKNTMYGHEDSDLDELLDYEPNRERILSFMNGRVKRNETMRSFGTVIDDVHTGLESEVESILQIASNLYVQHREMCENLEYDIESYMMENYGRRSDLQRELENSAQRAQKLFGSLLSRLGSLNGM</sequence>
<feature type="region of interest" description="Disordered" evidence="1">
    <location>
        <begin position="1"/>
        <end position="253"/>
    </location>
</feature>
<dbReference type="InParanoid" id="A0A1E7FNK2"/>
<dbReference type="Proteomes" id="UP000095751">
    <property type="component" value="Unassembled WGS sequence"/>
</dbReference>
<reference evidence="2 3" key="1">
    <citation type="submission" date="2016-09" db="EMBL/GenBank/DDBJ databases">
        <title>Extensive genetic diversity and differential bi-allelic expression allows diatom success in the polar Southern Ocean.</title>
        <authorList>
            <consortium name="DOE Joint Genome Institute"/>
            <person name="Mock T."/>
            <person name="Otillar R.P."/>
            <person name="Strauss J."/>
            <person name="Dupont C."/>
            <person name="Frickenhaus S."/>
            <person name="Maumus F."/>
            <person name="Mcmullan M."/>
            <person name="Sanges R."/>
            <person name="Schmutz J."/>
            <person name="Toseland A."/>
            <person name="Valas R."/>
            <person name="Veluchamy A."/>
            <person name="Ward B.J."/>
            <person name="Allen A."/>
            <person name="Barry K."/>
            <person name="Falciatore A."/>
            <person name="Ferrante M."/>
            <person name="Fortunato A.E."/>
            <person name="Gloeckner G."/>
            <person name="Gruber A."/>
            <person name="Hipkin R."/>
            <person name="Janech M."/>
            <person name="Kroth P."/>
            <person name="Leese F."/>
            <person name="Lindquist E."/>
            <person name="Lyon B.R."/>
            <person name="Martin J."/>
            <person name="Mayer C."/>
            <person name="Parker M."/>
            <person name="Quesneville H."/>
            <person name="Raymond J."/>
            <person name="Uhlig C."/>
            <person name="Valentin K.U."/>
            <person name="Worden A.Z."/>
            <person name="Armbrust E.V."/>
            <person name="Bowler C."/>
            <person name="Green B."/>
            <person name="Moulton V."/>
            <person name="Van Oosterhout C."/>
            <person name="Grigoriev I."/>
        </authorList>
    </citation>
    <scope>NUCLEOTIDE SEQUENCE [LARGE SCALE GENOMIC DNA]</scope>
    <source>
        <strain evidence="2 3">CCMP1102</strain>
    </source>
</reference>
<keyword evidence="3" id="KW-1185">Reference proteome</keyword>
<feature type="region of interest" description="Disordered" evidence="1">
    <location>
        <begin position="370"/>
        <end position="420"/>
    </location>
</feature>
<feature type="compositionally biased region" description="Acidic residues" evidence="1">
    <location>
        <begin position="38"/>
        <end position="47"/>
    </location>
</feature>
<organism evidence="2 3">
    <name type="scientific">Fragilariopsis cylindrus CCMP1102</name>
    <dbReference type="NCBI Taxonomy" id="635003"/>
    <lineage>
        <taxon>Eukaryota</taxon>
        <taxon>Sar</taxon>
        <taxon>Stramenopiles</taxon>
        <taxon>Ochrophyta</taxon>
        <taxon>Bacillariophyta</taxon>
        <taxon>Bacillariophyceae</taxon>
        <taxon>Bacillariophycidae</taxon>
        <taxon>Bacillariales</taxon>
        <taxon>Bacillariaceae</taxon>
        <taxon>Fragilariopsis</taxon>
    </lineage>
</organism>
<feature type="compositionally biased region" description="Low complexity" evidence="1">
    <location>
        <begin position="48"/>
        <end position="59"/>
    </location>
</feature>
<dbReference type="OrthoDB" id="10638845at2759"/>
<feature type="compositionally biased region" description="Basic and acidic residues" evidence="1">
    <location>
        <begin position="193"/>
        <end position="219"/>
    </location>
</feature>